<dbReference type="HAMAP" id="MF_00100_B">
    <property type="entry name" value="IF_2_B"/>
    <property type="match status" value="1"/>
</dbReference>
<dbReference type="InterPro" id="IPR023115">
    <property type="entry name" value="TIF_IF2_dom3"/>
</dbReference>
<evidence type="ECO:0000256" key="7">
    <source>
        <dbReference type="ARBA" id="ARBA00025162"/>
    </source>
</evidence>
<comment type="subcellular location">
    <subcellularLocation>
        <location evidence="8">Cytoplasm</location>
    </subcellularLocation>
</comment>
<dbReference type="Gene3D" id="3.40.50.300">
    <property type="entry name" value="P-loop containing nucleotide triphosphate hydrolases"/>
    <property type="match status" value="1"/>
</dbReference>
<dbReference type="InterPro" id="IPR000178">
    <property type="entry name" value="TF_IF2_bacterial-like"/>
</dbReference>
<protein>
    <recommendedName>
        <fullName evidence="2 8">Translation initiation factor IF-2</fullName>
    </recommendedName>
</protein>
<keyword evidence="8" id="KW-0963">Cytoplasm</keyword>
<name>A0A7G9GM43_9FIRM</name>
<keyword evidence="6 8" id="KW-0342">GTP-binding</keyword>
<gene>
    <name evidence="8 12" type="primary">infB</name>
    <name evidence="12" type="ORF">H9Q80_16760</name>
</gene>
<dbReference type="InterPro" id="IPR036925">
    <property type="entry name" value="TIF_IF2_dom3_sf"/>
</dbReference>
<evidence type="ECO:0000256" key="5">
    <source>
        <dbReference type="ARBA" id="ARBA00022917"/>
    </source>
</evidence>
<dbReference type="GO" id="GO:0003743">
    <property type="term" value="F:translation initiation factor activity"/>
    <property type="evidence" value="ECO:0007669"/>
    <property type="project" value="UniProtKB-UniRule"/>
</dbReference>
<dbReference type="AlphaFoldDB" id="A0A7G9GM43"/>
<dbReference type="SUPFAM" id="SSF50447">
    <property type="entry name" value="Translation proteins"/>
    <property type="match status" value="2"/>
</dbReference>
<dbReference type="Pfam" id="PF22042">
    <property type="entry name" value="EF-G_D2"/>
    <property type="match status" value="1"/>
</dbReference>
<dbReference type="InterPro" id="IPR006847">
    <property type="entry name" value="IF2_N"/>
</dbReference>
<dbReference type="InterPro" id="IPR009000">
    <property type="entry name" value="Transl_B-barrel_sf"/>
</dbReference>
<dbReference type="GO" id="GO:0005525">
    <property type="term" value="F:GTP binding"/>
    <property type="evidence" value="ECO:0007669"/>
    <property type="project" value="UniProtKB-KW"/>
</dbReference>
<reference evidence="12 13" key="1">
    <citation type="submission" date="2020-08" db="EMBL/GenBank/DDBJ databases">
        <authorList>
            <person name="Liu C."/>
            <person name="Sun Q."/>
        </authorList>
    </citation>
    <scope>NUCLEOTIDE SEQUENCE [LARGE SCALE GENOMIC DNA]</scope>
    <source>
        <strain evidence="12 13">NSJ-61</strain>
    </source>
</reference>
<evidence type="ECO:0000256" key="8">
    <source>
        <dbReference type="HAMAP-Rule" id="MF_00100"/>
    </source>
</evidence>
<dbReference type="InterPro" id="IPR005225">
    <property type="entry name" value="Small_GTP-bd"/>
</dbReference>
<feature type="region of interest" description="G-domain" evidence="8">
    <location>
        <begin position="121"/>
        <end position="269"/>
    </location>
</feature>
<dbReference type="Pfam" id="PF00009">
    <property type="entry name" value="GTP_EFTU"/>
    <property type="match status" value="1"/>
</dbReference>
<evidence type="ECO:0000313" key="12">
    <source>
        <dbReference type="EMBL" id="QNM11875.1"/>
    </source>
</evidence>
<evidence type="ECO:0000313" key="13">
    <source>
        <dbReference type="Proteomes" id="UP000515856"/>
    </source>
</evidence>
<keyword evidence="3 8" id="KW-0396">Initiation factor</keyword>
<dbReference type="CDD" id="cd03702">
    <property type="entry name" value="IF2_mtIF2_II"/>
    <property type="match status" value="1"/>
</dbReference>
<evidence type="ECO:0000256" key="6">
    <source>
        <dbReference type="ARBA" id="ARBA00023134"/>
    </source>
</evidence>
<sequence>MARQQKKGNGNRKNNNNRGKNNNFAPKKERIEVKEITYSGPLSVGELAEKLNRNASEIIKLLFMMGTMVTINSTLDDETIELVCMEWNVECHKEIVIEESDFEEMINNVEEDESLLVERPPVVTIMGHVDHGKTTLLDTIRKTHVTEGEFGGITQHIGAYQVNVKGKKVTFLDTPGHEAFTAMRARGAQVTDLVIIVVAADDGVMPQTKEAVDHAKAAGVPVIVAVNKIDKPAANRERIVSEMSELGLMPEEWGGDTIYADISAKFGTGVSDLLETVLVVSEVYNFRANPNKLATGTVIEAKLDKGRGPVTTLLVQSGTLHTGDAIVVGTAFGRVRKMTDDRGREIKTALPSTPVEIIGLNDVPIAGDIFKAFDSEKKARQIAETRLTKRIDQERNSSSAMSLEDLSRQIEQGDIQEVNIIIKADVQGSAEAVRASMEKIDVQGVKVNVIRSTAGAITESDIMLASASNAVIYGFNVRPSANIRKKAEEEGVEIRLHNIIYKALEEMESAMKGMLAPVYEEVVIGQAEVRQIYKVSKVGTIAGCMVTDGSLKKECGVRLIREGVVIYTGKLGSLKRFQNDAKEVNSGFECGLTIENFNDIKVGDIIEAYEDQQVDPE</sequence>
<dbReference type="InterPro" id="IPR053905">
    <property type="entry name" value="EF-G-like_DII"/>
</dbReference>
<dbReference type="PANTHER" id="PTHR43381">
    <property type="entry name" value="TRANSLATION INITIATION FACTOR IF-2-RELATED"/>
    <property type="match status" value="1"/>
</dbReference>
<dbReference type="Gene3D" id="2.40.30.10">
    <property type="entry name" value="Translation factors"/>
    <property type="match status" value="2"/>
</dbReference>
<dbReference type="SUPFAM" id="SSF52540">
    <property type="entry name" value="P-loop containing nucleoside triphosphate hydrolases"/>
    <property type="match status" value="1"/>
</dbReference>
<evidence type="ECO:0000256" key="9">
    <source>
        <dbReference type="RuleBase" id="RU000644"/>
    </source>
</evidence>
<dbReference type="Pfam" id="PF04760">
    <property type="entry name" value="IF2_N"/>
    <property type="match status" value="1"/>
</dbReference>
<feature type="region of interest" description="Disordered" evidence="10">
    <location>
        <begin position="1"/>
        <end position="26"/>
    </location>
</feature>
<dbReference type="Pfam" id="PF11987">
    <property type="entry name" value="IF-2"/>
    <property type="match status" value="1"/>
</dbReference>
<dbReference type="GO" id="GO:0003924">
    <property type="term" value="F:GTPase activity"/>
    <property type="evidence" value="ECO:0007669"/>
    <property type="project" value="UniProtKB-UniRule"/>
</dbReference>
<dbReference type="FunFam" id="2.40.30.10:FF:000008">
    <property type="entry name" value="Translation initiation factor IF-2"/>
    <property type="match status" value="1"/>
</dbReference>
<dbReference type="RefSeq" id="WP_117454566.1">
    <property type="nucleotide sequence ID" value="NZ_CP060636.1"/>
</dbReference>
<comment type="similarity">
    <text evidence="1 8 9">Belongs to the TRAFAC class translation factor GTPase superfamily. Classic translation factor GTPase family. IF-2 subfamily.</text>
</comment>
<dbReference type="PROSITE" id="PS51722">
    <property type="entry name" value="G_TR_2"/>
    <property type="match status" value="1"/>
</dbReference>
<evidence type="ECO:0000256" key="3">
    <source>
        <dbReference type="ARBA" id="ARBA00022540"/>
    </source>
</evidence>
<dbReference type="InterPro" id="IPR044145">
    <property type="entry name" value="IF2_II"/>
</dbReference>
<dbReference type="CDD" id="cd03692">
    <property type="entry name" value="mtIF2_IVc"/>
    <property type="match status" value="1"/>
</dbReference>
<feature type="compositionally biased region" description="Low complexity" evidence="10">
    <location>
        <begin position="11"/>
        <end position="23"/>
    </location>
</feature>
<evidence type="ECO:0000256" key="2">
    <source>
        <dbReference type="ARBA" id="ARBA00020675"/>
    </source>
</evidence>
<dbReference type="SUPFAM" id="SSF52156">
    <property type="entry name" value="Initiation factor IF2/eIF5b, domain 3"/>
    <property type="match status" value="1"/>
</dbReference>
<evidence type="ECO:0000256" key="1">
    <source>
        <dbReference type="ARBA" id="ARBA00007733"/>
    </source>
</evidence>
<dbReference type="NCBIfam" id="TIGR00487">
    <property type="entry name" value="IF-2"/>
    <property type="match status" value="1"/>
</dbReference>
<dbReference type="FunFam" id="2.40.30.10:FF:000007">
    <property type="entry name" value="Translation initiation factor IF-2"/>
    <property type="match status" value="1"/>
</dbReference>
<dbReference type="PANTHER" id="PTHR43381:SF5">
    <property type="entry name" value="TR-TYPE G DOMAIN-CONTAINING PROTEIN"/>
    <property type="match status" value="1"/>
</dbReference>
<feature type="binding site" evidence="8">
    <location>
        <begin position="173"/>
        <end position="177"/>
    </location>
    <ligand>
        <name>GTP</name>
        <dbReference type="ChEBI" id="CHEBI:37565"/>
    </ligand>
</feature>
<dbReference type="FunFam" id="3.40.50.10050:FF:000001">
    <property type="entry name" value="Translation initiation factor IF-2"/>
    <property type="match status" value="1"/>
</dbReference>
<dbReference type="Proteomes" id="UP000515856">
    <property type="component" value="Chromosome"/>
</dbReference>
<feature type="binding site" evidence="8">
    <location>
        <begin position="227"/>
        <end position="230"/>
    </location>
    <ligand>
        <name>GTP</name>
        <dbReference type="ChEBI" id="CHEBI:37565"/>
    </ligand>
</feature>
<dbReference type="CDD" id="cd01887">
    <property type="entry name" value="IF2_eIF5B"/>
    <property type="match status" value="1"/>
</dbReference>
<comment type="function">
    <text evidence="7 8 9">One of the essential components for the initiation of protein synthesis. Protects formylmethionyl-tRNA from spontaneous hydrolysis and promotes its binding to the 30S ribosomal subunits. Also involved in the hydrolysis of GTP during the formation of the 70S ribosomal complex.</text>
</comment>
<dbReference type="FunFam" id="3.40.50.300:FF:000019">
    <property type="entry name" value="Translation initiation factor IF-2"/>
    <property type="match status" value="1"/>
</dbReference>
<dbReference type="InterPro" id="IPR015760">
    <property type="entry name" value="TIF_IF2"/>
</dbReference>
<evidence type="ECO:0000259" key="11">
    <source>
        <dbReference type="PROSITE" id="PS51722"/>
    </source>
</evidence>
<proteinExistence type="inferred from homology"/>
<dbReference type="GO" id="GO:0005829">
    <property type="term" value="C:cytosol"/>
    <property type="evidence" value="ECO:0007669"/>
    <property type="project" value="TreeGrafter"/>
</dbReference>
<dbReference type="Gene3D" id="3.40.50.10050">
    <property type="entry name" value="Translation initiation factor IF- 2, domain 3"/>
    <property type="match status" value="1"/>
</dbReference>
<dbReference type="NCBIfam" id="TIGR00231">
    <property type="entry name" value="small_GTP"/>
    <property type="match status" value="1"/>
</dbReference>
<dbReference type="KEGG" id="ehn:H9Q80_16760"/>
<feature type="compositionally biased region" description="Basic residues" evidence="10">
    <location>
        <begin position="1"/>
        <end position="10"/>
    </location>
</feature>
<dbReference type="InterPro" id="IPR027417">
    <property type="entry name" value="P-loop_NTPase"/>
</dbReference>
<feature type="domain" description="Tr-type G" evidence="11">
    <location>
        <begin position="118"/>
        <end position="291"/>
    </location>
</feature>
<dbReference type="EMBL" id="CP060636">
    <property type="protein sequence ID" value="QNM11875.1"/>
    <property type="molecule type" value="Genomic_DNA"/>
</dbReference>
<keyword evidence="13" id="KW-1185">Reference proteome</keyword>
<organism evidence="12 13">
    <name type="scientific">[Eubacterium] hominis</name>
    <dbReference type="NCBI Taxonomy" id="2764325"/>
    <lineage>
        <taxon>Bacteria</taxon>
        <taxon>Bacillati</taxon>
        <taxon>Bacillota</taxon>
        <taxon>Erysipelotrichia</taxon>
        <taxon>Erysipelotrichales</taxon>
        <taxon>Erysipelotrichaceae</taxon>
        <taxon>Amedibacillus</taxon>
    </lineage>
</organism>
<evidence type="ECO:0000256" key="4">
    <source>
        <dbReference type="ARBA" id="ARBA00022741"/>
    </source>
</evidence>
<evidence type="ECO:0000256" key="10">
    <source>
        <dbReference type="SAM" id="MobiDB-lite"/>
    </source>
</evidence>
<keyword evidence="5 8" id="KW-0648">Protein biosynthesis</keyword>
<feature type="binding site" evidence="8">
    <location>
        <begin position="127"/>
        <end position="134"/>
    </location>
    <ligand>
        <name>GTP</name>
        <dbReference type="ChEBI" id="CHEBI:37565"/>
    </ligand>
</feature>
<dbReference type="InterPro" id="IPR000795">
    <property type="entry name" value="T_Tr_GTP-bd_dom"/>
</dbReference>
<keyword evidence="4 8" id="KW-0547">Nucleotide-binding</keyword>
<accession>A0A7G9GM43</accession>